<dbReference type="EMBL" id="JAHLQT010001931">
    <property type="protein sequence ID" value="KAG7177693.1"/>
    <property type="molecule type" value="Genomic_DNA"/>
</dbReference>
<organism evidence="2 3">
    <name type="scientific">Homarus americanus</name>
    <name type="common">American lobster</name>
    <dbReference type="NCBI Taxonomy" id="6706"/>
    <lineage>
        <taxon>Eukaryota</taxon>
        <taxon>Metazoa</taxon>
        <taxon>Ecdysozoa</taxon>
        <taxon>Arthropoda</taxon>
        <taxon>Crustacea</taxon>
        <taxon>Multicrustacea</taxon>
        <taxon>Malacostraca</taxon>
        <taxon>Eumalacostraca</taxon>
        <taxon>Eucarida</taxon>
        <taxon>Decapoda</taxon>
        <taxon>Pleocyemata</taxon>
        <taxon>Astacidea</taxon>
        <taxon>Nephropoidea</taxon>
        <taxon>Nephropidae</taxon>
        <taxon>Homarus</taxon>
    </lineage>
</organism>
<name>A0A8J5TUY7_HOMAM</name>
<proteinExistence type="predicted"/>
<accession>A0A8J5TUY7</accession>
<evidence type="ECO:0000313" key="2">
    <source>
        <dbReference type="EMBL" id="KAG7177693.1"/>
    </source>
</evidence>
<reference evidence="2" key="1">
    <citation type="journal article" date="2021" name="Sci. Adv.">
        <title>The American lobster genome reveals insights on longevity, neural, and immune adaptations.</title>
        <authorList>
            <person name="Polinski J.M."/>
            <person name="Zimin A.V."/>
            <person name="Clark K.F."/>
            <person name="Kohn A.B."/>
            <person name="Sadowski N."/>
            <person name="Timp W."/>
            <person name="Ptitsyn A."/>
            <person name="Khanna P."/>
            <person name="Romanova D.Y."/>
            <person name="Williams P."/>
            <person name="Greenwood S.J."/>
            <person name="Moroz L.L."/>
            <person name="Walt D.R."/>
            <person name="Bodnar A.G."/>
        </authorList>
    </citation>
    <scope>NUCLEOTIDE SEQUENCE</scope>
    <source>
        <strain evidence="2">GMGI-L3</strain>
    </source>
</reference>
<feature type="domain" description="HAT C-terminal dimerisation" evidence="1">
    <location>
        <begin position="25"/>
        <end position="85"/>
    </location>
</feature>
<dbReference type="Proteomes" id="UP000747542">
    <property type="component" value="Unassembled WGS sequence"/>
</dbReference>
<gene>
    <name evidence="2" type="ORF">Hamer_G008357</name>
</gene>
<keyword evidence="3" id="KW-1185">Reference proteome</keyword>
<dbReference type="AlphaFoldDB" id="A0A8J5TUY7"/>
<dbReference type="GO" id="GO:0046983">
    <property type="term" value="F:protein dimerization activity"/>
    <property type="evidence" value="ECO:0007669"/>
    <property type="project" value="InterPro"/>
</dbReference>
<dbReference type="Pfam" id="PF05699">
    <property type="entry name" value="Dimer_Tnp_hAT"/>
    <property type="match status" value="1"/>
</dbReference>
<comment type="caution">
    <text evidence="2">The sequence shown here is derived from an EMBL/GenBank/DDBJ whole genome shotgun (WGS) entry which is preliminary data.</text>
</comment>
<evidence type="ECO:0000259" key="1">
    <source>
        <dbReference type="Pfam" id="PF05699"/>
    </source>
</evidence>
<protein>
    <submittedName>
        <fullName evidence="2">Putative hAT family C-terminal dimerization region-containing protein 17</fullName>
    </submittedName>
</protein>
<dbReference type="InterPro" id="IPR008906">
    <property type="entry name" value="HATC_C_dom"/>
</dbReference>
<evidence type="ECO:0000313" key="3">
    <source>
        <dbReference type="Proteomes" id="UP000747542"/>
    </source>
</evidence>
<sequence>MDELYEEYGIVEANINTPQMIENHSEERYLKLFSKSEVPFTNLKKVSAYIFSIPCSHGHTERVFSMMTSAWRNERDRLQVNSVKAELQICNNFSEECPAMYKKLLANRKLLEMASKGTKYKE</sequence>